<evidence type="ECO:0000256" key="3">
    <source>
        <dbReference type="ARBA" id="ARBA00022989"/>
    </source>
</evidence>
<feature type="transmembrane region" description="Helical" evidence="6">
    <location>
        <begin position="364"/>
        <end position="384"/>
    </location>
</feature>
<feature type="transmembrane region" description="Helical" evidence="6">
    <location>
        <begin position="792"/>
        <end position="809"/>
    </location>
</feature>
<evidence type="ECO:0000259" key="7">
    <source>
        <dbReference type="Pfam" id="PF13515"/>
    </source>
</evidence>
<feature type="transmembrane region" description="Helical" evidence="6">
    <location>
        <begin position="868"/>
        <end position="887"/>
    </location>
</feature>
<feature type="transmembrane region" description="Helical" evidence="6">
    <location>
        <begin position="843"/>
        <end position="862"/>
    </location>
</feature>
<dbReference type="STRING" id="1173061.A0A0J9XBK9"/>
<keyword evidence="4 6" id="KW-0472">Membrane</keyword>
<evidence type="ECO:0000256" key="4">
    <source>
        <dbReference type="ARBA" id="ARBA00023136"/>
    </source>
</evidence>
<accession>A0A0J9XBK9</accession>
<dbReference type="InterPro" id="IPR052430">
    <property type="entry name" value="IVT-Associated"/>
</dbReference>
<evidence type="ECO:0000256" key="5">
    <source>
        <dbReference type="SAM" id="MobiDB-lite"/>
    </source>
</evidence>
<feature type="transmembrane region" description="Helical" evidence="6">
    <location>
        <begin position="421"/>
        <end position="441"/>
    </location>
</feature>
<feature type="transmembrane region" description="Helical" evidence="6">
    <location>
        <begin position="396"/>
        <end position="414"/>
    </location>
</feature>
<evidence type="ECO:0000256" key="1">
    <source>
        <dbReference type="ARBA" id="ARBA00004141"/>
    </source>
</evidence>
<feature type="domain" description="Integral membrane bound transporter" evidence="7">
    <location>
        <begin position="816"/>
        <end position="939"/>
    </location>
</feature>
<dbReference type="PANTHER" id="PTHR47804:SF3">
    <property type="entry name" value="PROTEIN BRE4"/>
    <property type="match status" value="1"/>
</dbReference>
<dbReference type="PRINTS" id="PR02047">
    <property type="entry name" value="BREFELDNASP4"/>
</dbReference>
<keyword evidence="2 6" id="KW-0812">Transmembrane</keyword>
<proteinExistence type="predicted"/>
<keyword evidence="9" id="KW-1185">Reference proteome</keyword>
<gene>
    <name evidence="8" type="ORF">BN980_GECA09s00802g</name>
</gene>
<keyword evidence="3 6" id="KW-1133">Transmembrane helix</keyword>
<dbReference type="GO" id="GO:0016020">
    <property type="term" value="C:membrane"/>
    <property type="evidence" value="ECO:0007669"/>
    <property type="project" value="UniProtKB-SubCell"/>
</dbReference>
<feature type="compositionally biased region" description="Polar residues" evidence="5">
    <location>
        <begin position="115"/>
        <end position="124"/>
    </location>
</feature>
<feature type="transmembrane region" description="Helical" evidence="6">
    <location>
        <begin position="923"/>
        <end position="945"/>
    </location>
</feature>
<feature type="compositionally biased region" description="Low complexity" evidence="5">
    <location>
        <begin position="85"/>
        <end position="107"/>
    </location>
</feature>
<dbReference type="InterPro" id="IPR023244">
    <property type="entry name" value="Brefeldin_A-sensitivity_4"/>
</dbReference>
<evidence type="ECO:0000256" key="2">
    <source>
        <dbReference type="ARBA" id="ARBA00022692"/>
    </source>
</evidence>
<dbReference type="OrthoDB" id="1924968at2759"/>
<comment type="subcellular location">
    <subcellularLocation>
        <location evidence="1">Membrane</location>
        <topology evidence="1">Multi-pass membrane protein</topology>
    </subcellularLocation>
</comment>
<evidence type="ECO:0000313" key="9">
    <source>
        <dbReference type="Proteomes" id="UP000242525"/>
    </source>
</evidence>
<name>A0A0J9XBK9_GEOCN</name>
<dbReference type="Proteomes" id="UP000242525">
    <property type="component" value="Unassembled WGS sequence"/>
</dbReference>
<feature type="compositionally biased region" description="Basic and acidic residues" evidence="5">
    <location>
        <begin position="65"/>
        <end position="75"/>
    </location>
</feature>
<protein>
    <submittedName>
        <fullName evidence="8">Similar to Saccharomyces cerevisiae YDL231C BRE4 Zinc finger protein containing five transmembrane domains</fullName>
    </submittedName>
</protein>
<evidence type="ECO:0000256" key="6">
    <source>
        <dbReference type="SAM" id="Phobius"/>
    </source>
</evidence>
<evidence type="ECO:0000313" key="8">
    <source>
        <dbReference type="EMBL" id="CDO54887.1"/>
    </source>
</evidence>
<sequence length="1204" mass="135298">MTSPPLDDPSGAVEGSAPKRSNSVTSYRPPVVKLERFASNASRMLQKTISQASSIKNIDYLGPRPADRAPFEDSPKQSGSADGTNTSSSESSDNNNESSSSSNNNTSDQRRSKHGTSNSVSFDTGDSKLVKRIRPRLMSPLPSCESVPIYRGSYTHSNISGTLGTPSHSRPVSIRQLSSSYINTSGLDISSPHLGHSRNNSIQPQPPGSPFHYATFSQNHLETLLGQNDEPARETFGVEELRNGFFDAVFVPRTLIERLAYNAVKAAVDDITESVADETSDDAADPKKLVNRAVSPMRKIVHLFLRTQALGCPPFAKAFIAYMICYILCLVEVVKNWLGKYCYFMCLPPILHHAGHSSGNQLEITAQAIVGGALGLGWGALAVYVSTSTSVANNGYGGILAAFTIVIVAFTAWFRASFIRLYHGMIAFSYIFISTTIFETGESPHNWRLQWDIGISYLMGVLLVLLVNVVVMPDFGHTSILNAFSDLLVECRTFIYEINTGEVDDISDRVDQLNAVSMELSSVFREMCNEVSISTLHRNEALDLRNKLQLCVGRLRISTCPEFMIEGVPDLPAYQLLKDAFVQPSRQMIKQIHDSFKNCELYFSYLHGVTTETENISFFDVLDNDYVTLKTLQGKLITSYHDFSESQDLSDNLFQDLKVVDMLLYVHHLSDTCHAYMEFLSAVRDLAIKKRSWKLSFIKYPLERLLKINTRQTAHDRGGQSAFYFFHTMRDVQTVFKKFYSLPSSRNIQENGLDAASEPDNVGILNKAEHEPSIRHSIWEVMHRLQQHETRFALRTSITILLLCLPAYIDSSQGWYNKYDVWMAPLIALVVLHPRVGGSLHDLIVRSFFAFIGVLWAAIGHRADNGNAYVLAVFAGLFMGPNFYRFVQSSHPRSGLIACISFTLVSQSMYQTKADDTAIIKDAWTRGVAIIVGVTSSICINWIFWPFVARHEVRKGMAIVLLYLSQSYQIVADRYLYKYQGDDPDQWTIALSEIREARLRSGLNAFEDLITMTRHEPSLRGTFNDVPYQILLKSCRNILQKISQSRISSTYFSVYDHDHFPETTQKLLTLRRDAVSSVIFCFYILAGSFRYKRQVLGYLPSPMMSRKFLFDAMMQLHKEHDQDALSGGEAENVPELRSNDQLLDVPSAPSRSSPTPEVLAPHKGHRLWAIVHEASFSRTFTEISEELEKIIAYSKFILGEEKLL</sequence>
<dbReference type="PANTHER" id="PTHR47804">
    <property type="entry name" value="60S RIBOSOMAL PROTEIN L19"/>
    <property type="match status" value="1"/>
</dbReference>
<feature type="transmembrane region" description="Helical" evidence="6">
    <location>
        <begin position="315"/>
        <end position="334"/>
    </location>
</feature>
<dbReference type="InterPro" id="IPR049453">
    <property type="entry name" value="Memb_transporter_dom"/>
</dbReference>
<comment type="caution">
    <text evidence="8">The sequence shown here is derived from an EMBL/GenBank/DDBJ whole genome shotgun (WGS) entry which is preliminary data.</text>
</comment>
<feature type="region of interest" description="Disordered" evidence="5">
    <location>
        <begin position="49"/>
        <end position="134"/>
    </location>
</feature>
<organism evidence="8 9">
    <name type="scientific">Geotrichum candidum</name>
    <name type="common">Oospora lactis</name>
    <name type="synonym">Dipodascus geotrichum</name>
    <dbReference type="NCBI Taxonomy" id="1173061"/>
    <lineage>
        <taxon>Eukaryota</taxon>
        <taxon>Fungi</taxon>
        <taxon>Dikarya</taxon>
        <taxon>Ascomycota</taxon>
        <taxon>Saccharomycotina</taxon>
        <taxon>Dipodascomycetes</taxon>
        <taxon>Dipodascales</taxon>
        <taxon>Dipodascaceae</taxon>
        <taxon>Geotrichum</taxon>
    </lineage>
</organism>
<feature type="region of interest" description="Disordered" evidence="5">
    <location>
        <begin position="1"/>
        <end position="31"/>
    </location>
</feature>
<dbReference type="Pfam" id="PF13515">
    <property type="entry name" value="FUSC_2"/>
    <property type="match status" value="1"/>
</dbReference>
<reference evidence="8" key="1">
    <citation type="submission" date="2014-03" db="EMBL/GenBank/DDBJ databases">
        <authorList>
            <person name="Casaregola S."/>
        </authorList>
    </citation>
    <scope>NUCLEOTIDE SEQUENCE [LARGE SCALE GENOMIC DNA]</scope>
    <source>
        <strain evidence="8">CLIB 918</strain>
    </source>
</reference>
<feature type="transmembrane region" description="Helical" evidence="6">
    <location>
        <begin position="453"/>
        <end position="471"/>
    </location>
</feature>
<dbReference type="AlphaFoldDB" id="A0A0J9XBK9"/>
<feature type="transmembrane region" description="Helical" evidence="6">
    <location>
        <begin position="821"/>
        <end position="836"/>
    </location>
</feature>
<dbReference type="EMBL" id="CCBN010000009">
    <property type="protein sequence ID" value="CDO54887.1"/>
    <property type="molecule type" value="Genomic_DNA"/>
</dbReference>